<feature type="region of interest" description="Disordered" evidence="2">
    <location>
        <begin position="86"/>
        <end position="107"/>
    </location>
</feature>
<feature type="domain" description="SRR1-like" evidence="3">
    <location>
        <begin position="111"/>
        <end position="277"/>
    </location>
</feature>
<proteinExistence type="inferred from homology"/>
<organism evidence="4 5">
    <name type="scientific">Elysia crispata</name>
    <name type="common">lettuce slug</name>
    <dbReference type="NCBI Taxonomy" id="231223"/>
    <lineage>
        <taxon>Eukaryota</taxon>
        <taxon>Metazoa</taxon>
        <taxon>Spiralia</taxon>
        <taxon>Lophotrochozoa</taxon>
        <taxon>Mollusca</taxon>
        <taxon>Gastropoda</taxon>
        <taxon>Heterobranchia</taxon>
        <taxon>Euthyneura</taxon>
        <taxon>Panpulmonata</taxon>
        <taxon>Sacoglossa</taxon>
        <taxon>Placobranchoidea</taxon>
        <taxon>Plakobranchidae</taxon>
        <taxon>Elysia</taxon>
    </lineage>
</organism>
<evidence type="ECO:0000313" key="4">
    <source>
        <dbReference type="EMBL" id="KAK3740211.1"/>
    </source>
</evidence>
<keyword evidence="5" id="KW-1185">Reference proteome</keyword>
<feature type="compositionally biased region" description="Basic and acidic residues" evidence="2">
    <location>
        <begin position="86"/>
        <end position="95"/>
    </location>
</feature>
<protein>
    <recommendedName>
        <fullName evidence="3">SRR1-like domain-containing protein</fullName>
    </recommendedName>
</protein>
<evidence type="ECO:0000259" key="3">
    <source>
        <dbReference type="Pfam" id="PF07985"/>
    </source>
</evidence>
<reference evidence="4" key="1">
    <citation type="journal article" date="2023" name="G3 (Bethesda)">
        <title>A reference genome for the long-term kleptoplast-retaining sea slug Elysia crispata morphotype clarki.</title>
        <authorList>
            <person name="Eastman K.E."/>
            <person name="Pendleton A.L."/>
            <person name="Shaikh M.A."/>
            <person name="Suttiyut T."/>
            <person name="Ogas R."/>
            <person name="Tomko P."/>
            <person name="Gavelis G."/>
            <person name="Widhalm J.R."/>
            <person name="Wisecaver J.H."/>
        </authorList>
    </citation>
    <scope>NUCLEOTIDE SEQUENCE</scope>
    <source>
        <strain evidence="4">ECLA1</strain>
    </source>
</reference>
<name>A0AAE0YBS2_9GAST</name>
<dbReference type="PANTHER" id="PTHR28626:SF3">
    <property type="entry name" value="SRR1-LIKE PROTEIN"/>
    <property type="match status" value="1"/>
</dbReference>
<accession>A0AAE0YBS2</accession>
<dbReference type="PANTHER" id="PTHR28626">
    <property type="entry name" value="SRR1-LIKE PROTEIN"/>
    <property type="match status" value="1"/>
</dbReference>
<sequence>MAESEEFIVVRGRRGKKGIKFRSKSKVAHAQESIGEESDVNFNLDSFTKRLDSCKQEIFMSDFFSRTYEQILSCLNEMYDRFDKHSTSEKDDSASAHRNNNRSQGNTCVKAEDERKLHILSYGIGNFTSCLIARYQLAFLLALRDKLESQCSACELFDPVFTIHERDVLAAYKCEVSPRNEEGKRSCHVPTIAFMPHCGKALYNNFLWKNAASPGSALLFNFLLIGNSFDNMLQRTPTRQLEKTANYVLKLQQYIREIQLDNSFTHKDIFNDLALHWFPLSQHSSILSKLDQDCEEPVYEESEVELIRS</sequence>
<comment type="similarity">
    <text evidence="1">Belongs to the SRR1 family.</text>
</comment>
<dbReference type="Pfam" id="PF07985">
    <property type="entry name" value="SRR1"/>
    <property type="match status" value="1"/>
</dbReference>
<evidence type="ECO:0000313" key="5">
    <source>
        <dbReference type="Proteomes" id="UP001283361"/>
    </source>
</evidence>
<evidence type="ECO:0000256" key="1">
    <source>
        <dbReference type="ARBA" id="ARBA00009856"/>
    </source>
</evidence>
<dbReference type="EMBL" id="JAWDGP010006482">
    <property type="protein sequence ID" value="KAK3740211.1"/>
    <property type="molecule type" value="Genomic_DNA"/>
</dbReference>
<gene>
    <name evidence="4" type="ORF">RRG08_054234</name>
</gene>
<dbReference type="InterPro" id="IPR040044">
    <property type="entry name" value="SRR1L"/>
</dbReference>
<dbReference type="Proteomes" id="UP001283361">
    <property type="component" value="Unassembled WGS sequence"/>
</dbReference>
<dbReference type="GO" id="GO:0005737">
    <property type="term" value="C:cytoplasm"/>
    <property type="evidence" value="ECO:0007669"/>
    <property type="project" value="TreeGrafter"/>
</dbReference>
<dbReference type="GO" id="GO:0005634">
    <property type="term" value="C:nucleus"/>
    <property type="evidence" value="ECO:0007669"/>
    <property type="project" value="TreeGrafter"/>
</dbReference>
<comment type="caution">
    <text evidence="4">The sequence shown here is derived from an EMBL/GenBank/DDBJ whole genome shotgun (WGS) entry which is preliminary data.</text>
</comment>
<feature type="compositionally biased region" description="Polar residues" evidence="2">
    <location>
        <begin position="96"/>
        <end position="107"/>
    </location>
</feature>
<dbReference type="InterPro" id="IPR012942">
    <property type="entry name" value="SRR1-like"/>
</dbReference>
<dbReference type="AlphaFoldDB" id="A0AAE0YBS2"/>
<evidence type="ECO:0000256" key="2">
    <source>
        <dbReference type="SAM" id="MobiDB-lite"/>
    </source>
</evidence>